<keyword evidence="3" id="KW-1185">Reference proteome</keyword>
<keyword evidence="1" id="KW-1133">Transmembrane helix</keyword>
<organism evidence="2 3">
    <name type="scientific">Ilex paraguariensis</name>
    <name type="common">yerba mate</name>
    <dbReference type="NCBI Taxonomy" id="185542"/>
    <lineage>
        <taxon>Eukaryota</taxon>
        <taxon>Viridiplantae</taxon>
        <taxon>Streptophyta</taxon>
        <taxon>Embryophyta</taxon>
        <taxon>Tracheophyta</taxon>
        <taxon>Spermatophyta</taxon>
        <taxon>Magnoliopsida</taxon>
        <taxon>eudicotyledons</taxon>
        <taxon>Gunneridae</taxon>
        <taxon>Pentapetalae</taxon>
        <taxon>asterids</taxon>
        <taxon>campanulids</taxon>
        <taxon>Aquifoliales</taxon>
        <taxon>Aquifoliaceae</taxon>
        <taxon>Ilex</taxon>
    </lineage>
</organism>
<dbReference type="PANTHER" id="PTHR13132:SF29">
    <property type="entry name" value="ALPHA-(1,6)-FUCOSYLTRANSFERASE"/>
    <property type="match status" value="1"/>
</dbReference>
<dbReference type="AlphaFoldDB" id="A0ABC8TZS0"/>
<sequence length="595" mass="68574">MMICGQVMEPTNQKSIERVVSQKAIQMGNSFPCQICVVGFLCGVCLTTLFLAALTSFGTFEYGGISFSTFATGISKSNSSSELVNVIASGDCNIKPNEIERMMYSQTSINFRVAEKVPLLYSAWNDLPTKFINREGEFSQSAGSGRSNVPNPPHLENCKLRAEVDQHLDNRVENENFPPWTIWKGMLNNFLLVSTDEQLRHYRHQAMSEGAYPPWITGSDEENYPFTRKVQRDIWLHQHPLNCSDPSVKFLVADWERLPGFGIGAQFAGMCGLLAIAMKENRVLVTDYYNRADHDGCEGLSRSSWSCYFFPETSEECRHHAFELMQRKEAWEKGIITRKDNYTSKEIWAGRTPRKWGNRWSYLQPTTEVNGSLIAYHRKMDRRWWRAQAMRYLMRFKTEYTCNLLNIARHAAFGWEAAKIVAATPVEELQEDVGDKSRYDIEEFVWSSHKPWIPRPLLSIHVRMGDKACEMEVVEFEVYMQLADRIRKRFPHLNSIWLSTEMQEVIDKSRSYAHWKFYYTNVTRQVGNMTMATYEASLGRETSTNYPLVNFLMATEADFFIGALGSTWCFLIDGMRNTGGKVMAGYLSVNKDRFW</sequence>
<gene>
    <name evidence="2" type="ORF">ILEXP_LOCUS44105</name>
</gene>
<proteinExistence type="predicted"/>
<evidence type="ECO:0000313" key="3">
    <source>
        <dbReference type="Proteomes" id="UP001642360"/>
    </source>
</evidence>
<evidence type="ECO:0008006" key="4">
    <source>
        <dbReference type="Google" id="ProtNLM"/>
    </source>
</evidence>
<reference evidence="2 3" key="1">
    <citation type="submission" date="2024-02" db="EMBL/GenBank/DDBJ databases">
        <authorList>
            <person name="Vignale AGUSTIN F."/>
            <person name="Sosa J E."/>
            <person name="Modenutti C."/>
        </authorList>
    </citation>
    <scope>NUCLEOTIDE SEQUENCE [LARGE SCALE GENOMIC DNA]</scope>
</reference>
<evidence type="ECO:0000313" key="2">
    <source>
        <dbReference type="EMBL" id="CAK9174358.1"/>
    </source>
</evidence>
<evidence type="ECO:0000256" key="1">
    <source>
        <dbReference type="SAM" id="Phobius"/>
    </source>
</evidence>
<dbReference type="EMBL" id="CAUOFW020006347">
    <property type="protein sequence ID" value="CAK9174358.1"/>
    <property type="molecule type" value="Genomic_DNA"/>
</dbReference>
<feature type="transmembrane region" description="Helical" evidence="1">
    <location>
        <begin position="31"/>
        <end position="54"/>
    </location>
</feature>
<keyword evidence="1" id="KW-0812">Transmembrane</keyword>
<keyword evidence="1" id="KW-0472">Membrane</keyword>
<dbReference type="Proteomes" id="UP001642360">
    <property type="component" value="Unassembled WGS sequence"/>
</dbReference>
<protein>
    <recommendedName>
        <fullName evidence="4">Alpha-(1,6)-fucosyltransferase</fullName>
    </recommendedName>
</protein>
<dbReference type="FunFam" id="3.40.50.11350:FF:000008">
    <property type="entry name" value="Alpha-(1,6)-fucosyltransferase"/>
    <property type="match status" value="1"/>
</dbReference>
<dbReference type="PANTHER" id="PTHR13132">
    <property type="entry name" value="ALPHA- 1,6 -FUCOSYLTRANSFERASE"/>
    <property type="match status" value="1"/>
</dbReference>
<dbReference type="Gene3D" id="3.40.50.11350">
    <property type="match status" value="1"/>
</dbReference>
<name>A0ABC8TZS0_9AQUA</name>
<accession>A0ABC8TZS0</accession>
<comment type="caution">
    <text evidence="2">The sequence shown here is derived from an EMBL/GenBank/DDBJ whole genome shotgun (WGS) entry which is preliminary data.</text>
</comment>